<dbReference type="GO" id="GO:0009294">
    <property type="term" value="P:DNA-mediated transformation"/>
    <property type="evidence" value="ECO:0007669"/>
    <property type="project" value="InterPro"/>
</dbReference>
<dbReference type="Proteomes" id="UP000184447">
    <property type="component" value="Unassembled WGS sequence"/>
</dbReference>
<accession>A0A1M5Y3Z2</accession>
<organism evidence="3 4">
    <name type="scientific">Clostridium grantii DSM 8605</name>
    <dbReference type="NCBI Taxonomy" id="1121316"/>
    <lineage>
        <taxon>Bacteria</taxon>
        <taxon>Bacillati</taxon>
        <taxon>Bacillota</taxon>
        <taxon>Clostridia</taxon>
        <taxon>Eubacteriales</taxon>
        <taxon>Clostridiaceae</taxon>
        <taxon>Clostridium</taxon>
    </lineage>
</organism>
<name>A0A1M5Y3Z2_9CLOT</name>
<dbReference type="Gene3D" id="3.40.50.450">
    <property type="match status" value="1"/>
</dbReference>
<dbReference type="Pfam" id="PF02481">
    <property type="entry name" value="DNA_processg_A"/>
    <property type="match status" value="1"/>
</dbReference>
<dbReference type="PANTHER" id="PTHR43022:SF1">
    <property type="entry name" value="PROTEIN SMF"/>
    <property type="match status" value="1"/>
</dbReference>
<evidence type="ECO:0000259" key="2">
    <source>
        <dbReference type="Pfam" id="PF02481"/>
    </source>
</evidence>
<proteinExistence type="inferred from homology"/>
<evidence type="ECO:0000313" key="4">
    <source>
        <dbReference type="Proteomes" id="UP000184447"/>
    </source>
</evidence>
<reference evidence="3 4" key="1">
    <citation type="submission" date="2016-11" db="EMBL/GenBank/DDBJ databases">
        <authorList>
            <person name="Jaros S."/>
            <person name="Januszkiewicz K."/>
            <person name="Wedrychowicz H."/>
        </authorList>
    </citation>
    <scope>NUCLEOTIDE SEQUENCE [LARGE SCALE GENOMIC DNA]</scope>
    <source>
        <strain evidence="3 4">DSM 8605</strain>
    </source>
</reference>
<dbReference type="AlphaFoldDB" id="A0A1M5Y3Z2"/>
<dbReference type="PANTHER" id="PTHR43022">
    <property type="entry name" value="PROTEIN SMF"/>
    <property type="match status" value="1"/>
</dbReference>
<dbReference type="InterPro" id="IPR057666">
    <property type="entry name" value="DrpA_SLOG"/>
</dbReference>
<dbReference type="NCBIfam" id="TIGR00732">
    <property type="entry name" value="dprA"/>
    <property type="match status" value="1"/>
</dbReference>
<dbReference type="InterPro" id="IPR003488">
    <property type="entry name" value="DprA"/>
</dbReference>
<comment type="similarity">
    <text evidence="1">Belongs to the DprA/Smf family.</text>
</comment>
<sequence length="374" mass="41489">MNEGDLIYWVWLTEIKGIGPVLARSLLDVFKNPEKIYKANIEELLSVKKIGPMAAEYVMKSRNLKKAENILKKCTKSNINIITLNSLNYPIKAMHISEMPIILYNKGTLKENIQGIAIVGTRRCSEYAKNITIEVAEYLAQNNVPVISGMAKGIDSYAHTACLNNNGYTIAVLGSGVDICYPREHIKLIEKIIENGAVISQYPPGTPPNSVNFPKRNKIISGISEKVLVVEAGDKSGSLITAQYAKKYGKEIYVAPGNIYSPQSKGSNKLLVEGSKIYLKPPQLIQSMITLEEKLTLNTDKNSISEIENKFSKSLNYDQIEKLIIKTICKESKSLEELVLLFKDSKVDIIEKVSVMELEGKIKVFKGLVSAGKS</sequence>
<feature type="domain" description="Smf/DprA SLOG" evidence="2">
    <location>
        <begin position="81"/>
        <end position="287"/>
    </location>
</feature>
<evidence type="ECO:0000313" key="3">
    <source>
        <dbReference type="EMBL" id="SHI06790.1"/>
    </source>
</evidence>
<dbReference type="OrthoDB" id="9785707at2"/>
<keyword evidence="4" id="KW-1185">Reference proteome</keyword>
<dbReference type="RefSeq" id="WP_073340956.1">
    <property type="nucleotide sequence ID" value="NZ_FQXM01000052.1"/>
</dbReference>
<dbReference type="InterPro" id="IPR010994">
    <property type="entry name" value="RuvA_2-like"/>
</dbReference>
<dbReference type="SUPFAM" id="SSF102405">
    <property type="entry name" value="MCP/YpsA-like"/>
    <property type="match status" value="1"/>
</dbReference>
<dbReference type="SUPFAM" id="SSF47781">
    <property type="entry name" value="RuvA domain 2-like"/>
    <property type="match status" value="1"/>
</dbReference>
<gene>
    <name evidence="3" type="ORF">SAMN02745207_04178</name>
</gene>
<dbReference type="EMBL" id="FQXM01000052">
    <property type="protein sequence ID" value="SHI06790.1"/>
    <property type="molecule type" value="Genomic_DNA"/>
</dbReference>
<evidence type="ECO:0000256" key="1">
    <source>
        <dbReference type="ARBA" id="ARBA00006525"/>
    </source>
</evidence>
<protein>
    <submittedName>
        <fullName evidence="3">DNA processing protein</fullName>
    </submittedName>
</protein>
<dbReference type="Pfam" id="PF14520">
    <property type="entry name" value="HHH_5"/>
    <property type="match status" value="1"/>
</dbReference>
<dbReference type="STRING" id="1121316.SAMN02745207_04178"/>